<evidence type="ECO:0000256" key="3">
    <source>
        <dbReference type="ARBA" id="ARBA00022722"/>
    </source>
</evidence>
<dbReference type="InterPro" id="IPR040476">
    <property type="entry name" value="CSD2"/>
</dbReference>
<comment type="caution">
    <text evidence="10">The sequence shown here is derived from an EMBL/GenBank/DDBJ whole genome shotgun (WGS) entry which is preliminary data.</text>
</comment>
<sequence>MPRGPAKNAPPLDRQRVLDALAADPGATKRDLAKTLGIKGSDRIILKRILKQLEGEGLLKGSRKRGYVRPGTIPEIAVLEIIGQDPDGELLARPSRWDSNEEPPQIIVVTEDAIGQGERVLARLTPVGETFEAKVIKRLGASAHKVLGVVRISGSLARIAPIDRKSKSEFNVDNRDLFGAENNELVVCEPLAGRSSGFPRARVVERIGSMDAPKAVSLIAIHAHGIPTEFPKEVLDEANAAGPATAAGRTDLRNTPLLTIDPDDARDHDDAVWAAPDTDPANKGGFVAIVAIADVAHYVTPGNALDREAYKRGNSVYFPDRVVPMLPEKLSADLCSLKEGVDRPCMAVRMVFDANGRKRRHEFLRGMMRSAARLTYAQAQRAFDGKPDADMSETVRKALHDVWGAYLVLLKERAGRDPLELDLPERQIKIGADGKIASIAFKERLESMKLIEEFMVLANVAAAETLEKARTPLIYRVHDQPSKEKLFGFSDYLRTIGVSFAKGQVMKPAVFNRILANSKGGPHELVMNDVVLRTQAQAIYDDTNVGHFGLNLAKYAHFTSPIRRYADLVVHRALIRGLKLGDGGLTDKEVVRLSETAEHISMTERRAMAAERDSTDRYVAAFMEDRVGASFDARVTGVTRFGLFVRLADTGAEGLLPARVLGQEYFRHDERRHALIGDRTGTSYALGDKLRVKLAEAAPLTGGLRFDLAEESEAPPPRRRAPVVRPRSKRRR</sequence>
<dbReference type="EMBL" id="BAAADD010000001">
    <property type="protein sequence ID" value="GAA0558245.1"/>
    <property type="molecule type" value="Genomic_DNA"/>
</dbReference>
<reference evidence="11" key="1">
    <citation type="journal article" date="2019" name="Int. J. Syst. Evol. Microbiol.">
        <title>The Global Catalogue of Microorganisms (GCM) 10K type strain sequencing project: providing services to taxonomists for standard genome sequencing and annotation.</title>
        <authorList>
            <consortium name="The Broad Institute Genomics Platform"/>
            <consortium name="The Broad Institute Genome Sequencing Center for Infectious Disease"/>
            <person name="Wu L."/>
            <person name="Ma J."/>
        </authorList>
    </citation>
    <scope>NUCLEOTIDE SEQUENCE [LARGE SCALE GENOMIC DNA]</scope>
    <source>
        <strain evidence="11">JCM 15089</strain>
    </source>
</reference>
<dbReference type="Pfam" id="PF17876">
    <property type="entry name" value="CSD2"/>
    <property type="match status" value="1"/>
</dbReference>
<protein>
    <recommendedName>
        <fullName evidence="7">Ribonuclease R</fullName>
        <shortName evidence="7">RNase R</shortName>
        <ecNumber evidence="7">3.1.13.1</ecNumber>
    </recommendedName>
</protein>
<keyword evidence="3 7" id="KW-0540">Nuclease</keyword>
<feature type="domain" description="S1 motif" evidence="9">
    <location>
        <begin position="628"/>
        <end position="711"/>
    </location>
</feature>
<keyword evidence="5 7" id="KW-0269">Exonuclease</keyword>
<dbReference type="Proteomes" id="UP001499951">
    <property type="component" value="Unassembled WGS sequence"/>
</dbReference>
<evidence type="ECO:0000256" key="7">
    <source>
        <dbReference type="HAMAP-Rule" id="MF_01895"/>
    </source>
</evidence>
<dbReference type="SMART" id="SM00955">
    <property type="entry name" value="RNB"/>
    <property type="match status" value="1"/>
</dbReference>
<proteinExistence type="inferred from homology"/>
<evidence type="ECO:0000256" key="8">
    <source>
        <dbReference type="SAM" id="MobiDB-lite"/>
    </source>
</evidence>
<evidence type="ECO:0000313" key="11">
    <source>
        <dbReference type="Proteomes" id="UP001499951"/>
    </source>
</evidence>
<gene>
    <name evidence="7 10" type="primary">rnr</name>
    <name evidence="10" type="ORF">GCM10008942_03410</name>
</gene>
<dbReference type="RefSeq" id="WP_166930845.1">
    <property type="nucleotide sequence ID" value="NZ_BAAADD010000001.1"/>
</dbReference>
<comment type="function">
    <text evidence="7">3'-5' exoribonuclease that releases 5'-nucleoside monophosphates and is involved in maturation of structured RNAs.</text>
</comment>
<dbReference type="NCBIfam" id="TIGR00358">
    <property type="entry name" value="3_prime_RNase"/>
    <property type="match status" value="1"/>
</dbReference>
<organism evidence="10 11">
    <name type="scientific">Rhizomicrobium electricum</name>
    <dbReference type="NCBI Taxonomy" id="480070"/>
    <lineage>
        <taxon>Bacteria</taxon>
        <taxon>Pseudomonadati</taxon>
        <taxon>Pseudomonadota</taxon>
        <taxon>Alphaproteobacteria</taxon>
        <taxon>Micropepsales</taxon>
        <taxon>Micropepsaceae</taxon>
        <taxon>Rhizomicrobium</taxon>
    </lineage>
</organism>
<name>A0ABP3P1S3_9PROT</name>
<dbReference type="InterPro" id="IPR004476">
    <property type="entry name" value="RNase_II/RNase_R"/>
</dbReference>
<keyword evidence="11" id="KW-1185">Reference proteome</keyword>
<comment type="similarity">
    <text evidence="7">Belongs to the RNR ribonuclease family. RNase R subfamily.</text>
</comment>
<feature type="region of interest" description="Disordered" evidence="8">
    <location>
        <begin position="241"/>
        <end position="261"/>
    </location>
</feature>
<dbReference type="InterPro" id="IPR022966">
    <property type="entry name" value="RNase_II/R_CS"/>
</dbReference>
<dbReference type="Pfam" id="PF00575">
    <property type="entry name" value="S1"/>
    <property type="match status" value="1"/>
</dbReference>
<evidence type="ECO:0000313" key="10">
    <source>
        <dbReference type="EMBL" id="GAA0558245.1"/>
    </source>
</evidence>
<dbReference type="InterPro" id="IPR003029">
    <property type="entry name" value="S1_domain"/>
</dbReference>
<evidence type="ECO:0000256" key="5">
    <source>
        <dbReference type="ARBA" id="ARBA00022839"/>
    </source>
</evidence>
<keyword evidence="4 7" id="KW-0378">Hydrolase</keyword>
<comment type="catalytic activity">
    <reaction evidence="1 7">
        <text>Exonucleolytic cleavage in the 3'- to 5'-direction to yield nucleoside 5'-phosphates.</text>
        <dbReference type="EC" id="3.1.13.1"/>
    </reaction>
</comment>
<evidence type="ECO:0000256" key="1">
    <source>
        <dbReference type="ARBA" id="ARBA00001849"/>
    </source>
</evidence>
<accession>A0ABP3P1S3</accession>
<dbReference type="SUPFAM" id="SSF50249">
    <property type="entry name" value="Nucleic acid-binding proteins"/>
    <property type="match status" value="2"/>
</dbReference>
<dbReference type="NCBIfam" id="TIGR02063">
    <property type="entry name" value="RNase_R"/>
    <property type="match status" value="1"/>
</dbReference>
<dbReference type="SMART" id="SM00316">
    <property type="entry name" value="S1"/>
    <property type="match status" value="1"/>
</dbReference>
<dbReference type="CDD" id="cd04471">
    <property type="entry name" value="S1_RNase_R"/>
    <property type="match status" value="1"/>
</dbReference>
<dbReference type="Pfam" id="PF00773">
    <property type="entry name" value="RNB"/>
    <property type="match status" value="1"/>
</dbReference>
<dbReference type="InterPro" id="IPR050180">
    <property type="entry name" value="RNR_Ribonuclease"/>
</dbReference>
<evidence type="ECO:0000259" key="9">
    <source>
        <dbReference type="PROSITE" id="PS50126"/>
    </source>
</evidence>
<evidence type="ECO:0000256" key="6">
    <source>
        <dbReference type="ARBA" id="ARBA00022884"/>
    </source>
</evidence>
<dbReference type="PANTHER" id="PTHR23355:SF9">
    <property type="entry name" value="DIS3-LIKE EXONUCLEASE 2"/>
    <property type="match status" value="1"/>
</dbReference>
<evidence type="ECO:0000256" key="2">
    <source>
        <dbReference type="ARBA" id="ARBA00022490"/>
    </source>
</evidence>
<dbReference type="PANTHER" id="PTHR23355">
    <property type="entry name" value="RIBONUCLEASE"/>
    <property type="match status" value="1"/>
</dbReference>
<dbReference type="EC" id="3.1.13.1" evidence="7"/>
<dbReference type="PROSITE" id="PS01175">
    <property type="entry name" value="RIBONUCLEASE_II"/>
    <property type="match status" value="1"/>
</dbReference>
<dbReference type="InterPro" id="IPR011805">
    <property type="entry name" value="RNase_R"/>
</dbReference>
<dbReference type="Gene3D" id="2.40.50.140">
    <property type="entry name" value="Nucleic acid-binding proteins"/>
    <property type="match status" value="1"/>
</dbReference>
<dbReference type="InterPro" id="IPR001900">
    <property type="entry name" value="RNase_II/R"/>
</dbReference>
<feature type="compositionally biased region" description="Basic residues" evidence="8">
    <location>
        <begin position="717"/>
        <end position="732"/>
    </location>
</feature>
<keyword evidence="6 7" id="KW-0694">RNA-binding</keyword>
<keyword evidence="2 7" id="KW-0963">Cytoplasm</keyword>
<dbReference type="HAMAP" id="MF_01895">
    <property type="entry name" value="RNase_R"/>
    <property type="match status" value="1"/>
</dbReference>
<comment type="subcellular location">
    <subcellularLocation>
        <location evidence="7">Cytoplasm</location>
    </subcellularLocation>
</comment>
<dbReference type="InterPro" id="IPR012340">
    <property type="entry name" value="NA-bd_OB-fold"/>
</dbReference>
<dbReference type="PROSITE" id="PS50126">
    <property type="entry name" value="S1"/>
    <property type="match status" value="1"/>
</dbReference>
<feature type="region of interest" description="Disordered" evidence="8">
    <location>
        <begin position="708"/>
        <end position="732"/>
    </location>
</feature>
<evidence type="ECO:0000256" key="4">
    <source>
        <dbReference type="ARBA" id="ARBA00022801"/>
    </source>
</evidence>